<dbReference type="Proteomes" id="UP000188174">
    <property type="component" value="Chromosome"/>
</dbReference>
<dbReference type="RefSeq" id="WP_062487836.1">
    <property type="nucleotide sequence ID" value="NZ_CP019630.1"/>
</dbReference>
<proteinExistence type="predicted"/>
<keyword evidence="2" id="KW-1185">Reference proteome</keyword>
<sequence>MTLSQKHTRSIKLAVSRSTAADMLDISPTTFDTWVGRGWMPRGYKIGGLRRWFVDDLRSSLHDLTEATATAEDEDAENPFDYAVG</sequence>
<name>A0ABN4X295_9HYPH</name>
<protein>
    <submittedName>
        <fullName evidence="1">DNA-binding protein</fullName>
    </submittedName>
</protein>
<dbReference type="GO" id="GO:0003677">
    <property type="term" value="F:DNA binding"/>
    <property type="evidence" value="ECO:0007669"/>
    <property type="project" value="UniProtKB-KW"/>
</dbReference>
<evidence type="ECO:0000313" key="2">
    <source>
        <dbReference type="Proteomes" id="UP000188174"/>
    </source>
</evidence>
<gene>
    <name evidence="1" type="ORF">B0E33_20305</name>
</gene>
<accession>A0ABN4X295</accession>
<reference evidence="1 2" key="1">
    <citation type="submission" date="2017-02" db="EMBL/GenBank/DDBJ databases">
        <authorList>
            <person name="Jeong S."/>
        </authorList>
    </citation>
    <scope>NUCLEOTIDE SEQUENCE [LARGE SCALE GENOMIC DNA]</scope>
    <source>
        <strain evidence="1 2">RMAR6-6</strain>
    </source>
</reference>
<organism evidence="1 2">
    <name type="scientific">Roseibium algicola</name>
    <dbReference type="NCBI Taxonomy" id="2857014"/>
    <lineage>
        <taxon>Bacteria</taxon>
        <taxon>Pseudomonadati</taxon>
        <taxon>Pseudomonadota</taxon>
        <taxon>Alphaproteobacteria</taxon>
        <taxon>Hyphomicrobiales</taxon>
        <taxon>Stappiaceae</taxon>
        <taxon>Roseibium</taxon>
    </lineage>
</organism>
<evidence type="ECO:0000313" key="1">
    <source>
        <dbReference type="EMBL" id="AQQ05622.1"/>
    </source>
</evidence>
<dbReference type="EMBL" id="CP019630">
    <property type="protein sequence ID" value="AQQ05622.1"/>
    <property type="molecule type" value="Genomic_DNA"/>
</dbReference>
<keyword evidence="1" id="KW-0238">DNA-binding</keyword>